<dbReference type="EMBL" id="BPLF01000005">
    <property type="protein sequence ID" value="GIX65912.1"/>
    <property type="molecule type" value="Genomic_DNA"/>
</dbReference>
<proteinExistence type="predicted"/>
<feature type="region of interest" description="Disordered" evidence="1">
    <location>
        <begin position="1073"/>
        <end position="1093"/>
    </location>
</feature>
<keyword evidence="2" id="KW-0472">Membrane</keyword>
<feature type="compositionally biased region" description="Basic and acidic residues" evidence="1">
    <location>
        <begin position="1077"/>
        <end position="1093"/>
    </location>
</feature>
<evidence type="ECO:0000313" key="4">
    <source>
        <dbReference type="Proteomes" id="UP001497744"/>
    </source>
</evidence>
<reference evidence="3 4" key="1">
    <citation type="submission" date="2021-06" db="EMBL/GenBank/DDBJ databases">
        <title>Genome sequence of Babesia caballi.</title>
        <authorList>
            <person name="Yamagishi J."/>
            <person name="Kidaka T."/>
            <person name="Ochi A."/>
        </authorList>
    </citation>
    <scope>NUCLEOTIDE SEQUENCE [LARGE SCALE GENOMIC DNA]</scope>
    <source>
        <strain evidence="3">USDA-D6B2</strain>
    </source>
</reference>
<accession>A0AAV4M1G1</accession>
<gene>
    <name evidence="3" type="ORF">BcabD6B2_53470</name>
</gene>
<organism evidence="3 4">
    <name type="scientific">Babesia caballi</name>
    <dbReference type="NCBI Taxonomy" id="5871"/>
    <lineage>
        <taxon>Eukaryota</taxon>
        <taxon>Sar</taxon>
        <taxon>Alveolata</taxon>
        <taxon>Apicomplexa</taxon>
        <taxon>Aconoidasida</taxon>
        <taxon>Piroplasmida</taxon>
        <taxon>Babesiidae</taxon>
        <taxon>Babesia</taxon>
    </lineage>
</organism>
<feature type="transmembrane region" description="Helical" evidence="2">
    <location>
        <begin position="1484"/>
        <end position="1517"/>
    </location>
</feature>
<sequence length="4274" mass="490304">MLKVLNVKQYNSVQSQQLRNSVHHVEQGDGSTHVGDPPPKEELDARRLKLRVEAVRLQNLVGLLYLLHPLGRRTNHSVVTRDLVDARRRDTDRHVPLRRQRLPEEDLRVVHAVLPDLLEANRRAAELLERGRAPALVGALENRALHRGLAGPGEVVRELTHLDVQGVAKLLGHPDCKVRALRHRAHVAVRRDVEAHAPVGVELHRDVGELVKRALEVRHADHAVEVAVEVLQEGPQLVGLRQRLLRVGVDEPREQLPVELVCLDGGHEPSRPAALARDLVKPDVQQPHDQLVGAGVAEELRQPRVAAERCLDVLHHQPHLAQLLEVLQALRRRDALEDLLQQHDLAEGVLHLRVEELEAGVGDAGLQPDQRRYLLRARLRVGQRGVEGLEPRAQVAQPDLRLCPAPVQPRPDGLRLRQSHHQEPPLLVDTVERYHALNHRLLRVLVLWPGSGLAQFVRDVGGDKLPVLRLLRVDGPDDAEHHGQRHGIVGHAAQNLKGALEPALHTARYRDVQRLRRRHLGRSRPLQHRRAAHLLLLQLLKLLLLLSALLLHRLHPRQNVVLQVARDVNHNDDVLQAAVRVGRPLDLVEVGADREVVGEGHRQLRRVLPEEVKVLAAEEPAARRILGQLVQVPPHNVLLAAAVPVGERHFLLHLVLLLLHLLPLVRRLLLLFFLLQHLHLLLVLGVEVHVLHRGPPLHLQIILLQLRLLGLLALRLRRQLLLVVHLLLALVDQLVVLRRENVQQLVPHRRLDHRFRALLAGGVGLLDVRELHRHHGHVDERLQRRVVDVVRLDEHADAVAERPLLREGAGDRVVLDLAEDVDAALQPLGRTRNDAQVVLDELLEVLLAHHVLHRLLQQHPRELHLAHDAAHNQPLHALPDLALFRLLVRRNQRLHLAGNDQVQRLSLADSSHSPRALRVVPEGHVRANGDEGTRVCRLPDVLTRGVHLVVEAQPAVRRDPAVRQQRRAPTVTQQHHLPVHVVQIHHAVHVVQTALEQLLGHLQVAEARDERTRVDERQRLERALGHNVQDRLAVPALLQYHRPLDHRVVRQYLQNHAVRALAVVALAHLHRQQLRGRPREPESDGEQHGTSEFHRARRQLQVRVLHRVREEHVTQEVLNHQPVVLQQVVQHVQLLLVVDVDDVQGPNVRGAVNVLHRAEYVLVRDVAQVVVLPGRLALRLPQAPARAQHPPVEGLVRLPVGQVSRLLVELLRQVPQRQHKVRPPQPLVEVGQDREPDQHVGVRELRVPARRALAHEGHRKHAPRLRRVGVDHQNLLHLLDAQHTVVDQVDPRDDVREGGPHPLLGEGEHLDRLQRPVGHPRGQELQALLVRLVHQLVPLQVQAHPLRHQRQQLPEVPLLVQQHQVRRVSRVASHHALAEAPLDALQQLRLVLRNLLLGVGHHHAQHVPRQQPPDLVVRVAQVRQRPLVPDGPVQLTLERVQQQVDFVHEHDGVGEELQYAQAHVQLKLDGAVRVVRRTHLTLVLILTLVLFLFFFLFLVLTLALFLALALFLFLFLLLNWQRNQLCRPLHVPHLRQTLVQVVHPPHRPLVHHRTGLQLVEARNDLQENRLDAGRCANDHRPGLLRLKQLQVQLRGRPVEPAEPKREDALVDDRRELLPKRGPRELQQRVRADLHKQPLAVSQQHRQQRTHHRGLTLSHNHLVAPTLAVAGRLHKVPHQLHLPLVQQDVAREFKQQQTRVQNALGLPRGRLHQRHVVPRRVHPVRQRPTGGADVHLERRQIVPGQLALGELLHRLQHQHQLANRFRRQTTPIHRQHHSRHQTEHVPRPVNERVKNQQILLPLGRHQAVHQVIQANQTLHTGQLSEYVAPALHDVHVVVVAHRLVQNRVGLTQRRPDANLHELAVGLEELQQPLAQNLQLAELLRQHFRVRRHLVNPRQREPRELPLALLRLLVQIVLVVLLQAPHHLARRRVLHDPVPLQTYRQPPLLLRDLHRLARRLRVHHLLQHLRPHGADELGVNHRVAHAARRDLHALPAVLRIVVHEGPRHQVVPLRDRGVHPQHVLVLLVALVVLRPRDAFALVQARARALQVRQHARRRVDVHVLVDAALVHRAVVVVHAGLVRQRELYLLRQRVVPPRGRHLQLVKRVENRQPVRQRRVPPKVWLALLQQLLLVLRRQTAARRHVAQVRHVPHQLLVEHPVDLRTLVLLAHERLLDCTEYRLDVTLQLLHAPLLLELDALRDVQPLAARRQQQVQPARVGVRVLVARRVDLGQNVPVGAFLAALVPVVEERGLAEPAHLLVLPVEEPVEQQKEPRRVRRHEQKGPRRVHLVHVVPASRVDRRQPVLVATVVYQLRPRHSLQHLPDLVRQHQPVPHFGEDPHRVPHRGDQNVQLAVLVRQQQTVLQTPDQRRRQRTLPHVAVVQKQPVVLLAHVTHYPARPAAGPGRAERQPQLRKLNHLHTVAVPVRPRQNVAQVVQAQQRLRHQLDPNPRLRVPLRSRRLGVPHDVRRLDVLPEEVLLQQHVWQQPPHARRQNELLLARRRVVPHHHVVLARVADNQQRVARLRRRHRRLAHRQLRLPALHPGGAHVPRQAGAEGPHGVRAVAQRAVPRAPVLYQVEDVDRQRLPHHDNLLGHRPLGARRLLVALGHHRVVGRRHLRRVLARRALGDLGLPAELRDGRRGVGDDGRNGRDGLHRVLGHLHQRVVVVGNVLVSAVLDAADVALREVAHRDAVNVVGLPRVVARDLVGRVEPHRVDHRHLDVVLQVALVARRLKVRRVRRLGQVHRPLGQVLLQPRVQHRRQPLEPAVAAARLVRHLGRDRVVPRVPLPPDQIVLAPDQAHPVSVAVQLHRRTLHRRPPGDLTQQLHVVRELVHPLPQQLQPVLLERQLARLEVDLDVTVLHHPHLEPLLVRLDRTRHLVELLLAPQLAVHLLAQRDRHVHRPLGVVHHQVLGLADQPSVLLLHHLLPKHLVRGRVNPSLHLRIKRPRRVVVLRSSRVHVVVHVEALHQHVLNVRVILVRNRVLLELPVHPRRLSEAPRHHRELQLVPVVSGVHLRVDLGRLRLRHGKLAHLLHQLFQNPVAGRALRPQVLQEPRTDVLHHPEELQLRHEQRLVVLRLLIHHLGHGAVHRLLHRELVVHKHEYQRRAQRQQQLVLVRLLRRPALLQSGVDLHQEPVHHRHVRHGQRRGVLLVGLGRLDRAPPQRLGCLHQQRAHPPLERLQLHARRLRLQLQPPHVAAPPAAADARLTRLLRRLRLREPVVQRSLHHVLAHMRRQPHRERQHLGRVAQEDAVVPLKRQLQHLLHRQQHRAPRKVNLVEEQPQRRREHVRRLHRRHLRVHMLVGHAPPESRLEDRGHHHLLQRRRGHGVQVGLAREELHNQGDAHVRCREVLQQQLRVPAAQVAPVVWQLLQVQHVRLVGDLRVVDQVVRVRRARRRLGLARIHEPLHHLLVVGLAVLLRVAHLADRRHLQLLAEGLDRQSRRGSARRDRPLERRVLQRVARRGHRRPRPPDGLCDEDHVPQVPKLRKDRRELLALARIVPADVFHVAVEAQLQRDQVHQQLIARPDLERLLPLENQVLRPQHALHRLEVVQHLRPRNHRQRVRQAVVAALRPKVAQREPEGANGPVALARVEQRDVARRVNRHLADHRVRDGADGAQHDRLLALHRARPDQRAPQNVDLRLELNLPRRPEAHHLPRLRHRAVLVAHRYGQRQRQHLEEHVPDQLEAPRVGVRDGVPLVRKQRAGLHAPPQHLAHVAEVPHRHLHRRQLDRQQQLLPHRAPGELVDVGSVQPKVPKVLKLAVDVVLRVRQAQLPVDGAGALPHSQRPGRQLGLQVDVHLADDARREIVQLRHALQRRGRVIVQPLPLQSQRPRRLGDAGEGAVGRAHQTRHGRGGLDRELLAVAIHVDQLVLVRPVQRLLRQHHGEPLARDLHEQRRAADAQLRRVLVLLRQRVQVLVDQQAEAQLEHDVHHAHLRVVVVVLAQNQLHEGRHQPRHRAGLVRVRRRVHPHAAVVGRELVEHLLRGVHLVHLAHVLLAQLREGLDQHLLGRVARRGLLLGFLLLHGRLGARLRLRLQLPVQHQRLGVEVRQQHLVQVLVVVRARRVHEAEQREPEGAVQQPVLGDVLAHHHRVHLQLPHLRVAVELEGVVLNAQSPRVDNAEDVRRRLGHLVHGVAHPLHRRLIRELDPSRYQEPAVVRQVLQSRQQSEYKAMQHGEVAVPRRDARVEQVLPERRVDHADGLLRLQKRGVHLRRHQRPALFQCLVDDPLQELRGVVQAARRRDARRWDDRPRVEREVLVAAQLHEAGISPYPRHFLPCL</sequence>
<dbReference type="Proteomes" id="UP001497744">
    <property type="component" value="Unassembled WGS sequence"/>
</dbReference>
<dbReference type="GeneID" id="94197393"/>
<feature type="region of interest" description="Disordered" evidence="1">
    <location>
        <begin position="3453"/>
        <end position="3475"/>
    </location>
</feature>
<evidence type="ECO:0000256" key="1">
    <source>
        <dbReference type="SAM" id="MobiDB-lite"/>
    </source>
</evidence>
<feature type="region of interest" description="Disordered" evidence="1">
    <location>
        <begin position="15"/>
        <end position="41"/>
    </location>
</feature>
<comment type="caution">
    <text evidence="3">The sequence shown here is derived from an EMBL/GenBank/DDBJ whole genome shotgun (WGS) entry which is preliminary data.</text>
</comment>
<feature type="region of interest" description="Disordered" evidence="1">
    <location>
        <begin position="3827"/>
        <end position="3847"/>
    </location>
</feature>
<name>A0AAV4M1G1_BABCB</name>
<keyword evidence="2" id="KW-1133">Transmembrane helix</keyword>
<dbReference type="RefSeq" id="XP_067717981.1">
    <property type="nucleotide sequence ID" value="XM_067861880.1"/>
</dbReference>
<evidence type="ECO:0000256" key="2">
    <source>
        <dbReference type="SAM" id="Phobius"/>
    </source>
</evidence>
<evidence type="ECO:0000313" key="3">
    <source>
        <dbReference type="EMBL" id="GIX65912.1"/>
    </source>
</evidence>
<keyword evidence="4" id="KW-1185">Reference proteome</keyword>
<feature type="region of interest" description="Disordered" evidence="1">
    <location>
        <begin position="1291"/>
        <end position="1316"/>
    </location>
</feature>
<protein>
    <submittedName>
        <fullName evidence="3">Glycosyltransferase family protein 8, putative</fullName>
    </submittedName>
</protein>
<keyword evidence="2" id="KW-0812">Transmembrane</keyword>